<keyword evidence="1" id="KW-1133">Transmembrane helix</keyword>
<dbReference type="EMBL" id="QFNF01000009">
    <property type="protein sequence ID" value="PZO79052.1"/>
    <property type="molecule type" value="Genomic_DNA"/>
</dbReference>
<reference evidence="3 4" key="1">
    <citation type="submission" date="2017-08" db="EMBL/GenBank/DDBJ databases">
        <title>Infants hospitalized years apart are colonized by the same room-sourced microbial strains.</title>
        <authorList>
            <person name="Brooks B."/>
            <person name="Olm M.R."/>
            <person name="Firek B.A."/>
            <person name="Baker R."/>
            <person name="Thomas B.C."/>
            <person name="Morowitz M.J."/>
            <person name="Banfield J.F."/>
        </authorList>
    </citation>
    <scope>NUCLEOTIDE SEQUENCE [LARGE SCALE GENOMIC DNA]</scope>
    <source>
        <strain evidence="3">S2_018_000_R3_110</strain>
    </source>
</reference>
<feature type="signal peptide" evidence="2">
    <location>
        <begin position="1"/>
        <end position="21"/>
    </location>
</feature>
<protein>
    <submittedName>
        <fullName evidence="3">Uncharacterized protein</fullName>
    </submittedName>
</protein>
<proteinExistence type="predicted"/>
<comment type="caution">
    <text evidence="3">The sequence shown here is derived from an EMBL/GenBank/DDBJ whole genome shotgun (WGS) entry which is preliminary data.</text>
</comment>
<feature type="chain" id="PRO_5015947390" evidence="2">
    <location>
        <begin position="22"/>
        <end position="80"/>
    </location>
</feature>
<evidence type="ECO:0000313" key="3">
    <source>
        <dbReference type="EMBL" id="PZO79052.1"/>
    </source>
</evidence>
<accession>A0A2W4ZEI6</accession>
<organism evidence="3 4">
    <name type="scientific">Sphingomonas hengshuiensis</name>
    <dbReference type="NCBI Taxonomy" id="1609977"/>
    <lineage>
        <taxon>Bacteria</taxon>
        <taxon>Pseudomonadati</taxon>
        <taxon>Pseudomonadota</taxon>
        <taxon>Alphaproteobacteria</taxon>
        <taxon>Sphingomonadales</taxon>
        <taxon>Sphingomonadaceae</taxon>
        <taxon>Sphingomonas</taxon>
    </lineage>
</organism>
<keyword evidence="1" id="KW-0472">Membrane</keyword>
<dbReference type="AlphaFoldDB" id="A0A2W4ZEI6"/>
<feature type="transmembrane region" description="Helical" evidence="1">
    <location>
        <begin position="49"/>
        <end position="71"/>
    </location>
</feature>
<keyword evidence="2" id="KW-0732">Signal</keyword>
<gene>
    <name evidence="3" type="ORF">DI632_05470</name>
</gene>
<dbReference type="Proteomes" id="UP000248614">
    <property type="component" value="Unassembled WGS sequence"/>
</dbReference>
<evidence type="ECO:0000256" key="2">
    <source>
        <dbReference type="SAM" id="SignalP"/>
    </source>
</evidence>
<sequence length="80" mass="7639">MIAKFITAVAATTLVAAPAMAAPANPAAKLSVAQPVRASASTDKSNKLAGPGIVAAAIGAGIAAIGIIAIVKSDESPDSN</sequence>
<name>A0A2W4ZEI6_9SPHN</name>
<evidence type="ECO:0000313" key="4">
    <source>
        <dbReference type="Proteomes" id="UP000248614"/>
    </source>
</evidence>
<keyword evidence="1" id="KW-0812">Transmembrane</keyword>
<evidence type="ECO:0000256" key="1">
    <source>
        <dbReference type="SAM" id="Phobius"/>
    </source>
</evidence>